<name>A0ABW1IH37_9PSEU</name>
<evidence type="ECO:0000313" key="7">
    <source>
        <dbReference type="Proteomes" id="UP001596119"/>
    </source>
</evidence>
<reference evidence="7" key="1">
    <citation type="journal article" date="2019" name="Int. J. Syst. Evol. Microbiol.">
        <title>The Global Catalogue of Microorganisms (GCM) 10K type strain sequencing project: providing services to taxonomists for standard genome sequencing and annotation.</title>
        <authorList>
            <consortium name="The Broad Institute Genomics Platform"/>
            <consortium name="The Broad Institute Genome Sequencing Center for Infectious Disease"/>
            <person name="Wu L."/>
            <person name="Ma J."/>
        </authorList>
    </citation>
    <scope>NUCLEOTIDE SEQUENCE [LARGE SCALE GENOMIC DNA]</scope>
    <source>
        <strain evidence="7">CGMCC 4.7397</strain>
    </source>
</reference>
<dbReference type="SUPFAM" id="SSF53474">
    <property type="entry name" value="alpha/beta-Hydrolases"/>
    <property type="match status" value="1"/>
</dbReference>
<dbReference type="Pfam" id="PF07167">
    <property type="entry name" value="PhaC_N"/>
    <property type="match status" value="1"/>
</dbReference>
<dbReference type="InterPro" id="IPR029058">
    <property type="entry name" value="AB_hydrolase_fold"/>
</dbReference>
<dbReference type="InterPro" id="IPR000073">
    <property type="entry name" value="AB_hydrolase_1"/>
</dbReference>
<evidence type="ECO:0000256" key="3">
    <source>
        <dbReference type="SAM" id="MobiDB-lite"/>
    </source>
</evidence>
<gene>
    <name evidence="6" type="ORF">ACFQH9_25240</name>
</gene>
<sequence length="601" mass="66021">MTSRNTLAAVPPTAGAAGEDAPSDRARAEERARRVVGSVADAVKERLDPRTVAARVDPIGFVPALAGAAKAVVTHPGTAAKVGLGWGLDASRAGAVSALRAFGATTEGPAAVAERDPRYKDPVWEENAWYWLCRQEYTLFANRLRELAAGLELEPVTRRKIDFLVAQLIEAAAPPNWPAGSPGMVQKAFETGGRSLVRGARNALRDLVQNRGLPRQNTPGEFVVGEHLATTPGKVVYRNRLIELIQYAPQTPQVHEIPLLMSPPWINKFYIMDLAPGRSLVEWAVQHGHTVFMISYRDPDSTLRDLTVSDYLLEGPLTALDVVQEITGAPKVNVAGLCLGGTIAASMLAWLAARGDDRVNSLTLMNTLLDFTGPGILGVFTDEATVARLERTMRKDGYLPASSMKMTFDLLRATDLLWRYVEANWLQGRDPEPFDMLTWNADSTRMPAEMQAEYLRTCYIRNELAEGKLELAGERLDLQNVRQDAYVITAERDHIAPWESVYLGARRLGGTVRFVLSNSGHIAGVVNPPSPKSRHWFTETSELPESAQDWRDDATEQRASWWEDWANWAEEHGGDKVAPPPLGSDAHPPLGDAPGTYVLRS</sequence>
<proteinExistence type="predicted"/>
<dbReference type="Pfam" id="PF00561">
    <property type="entry name" value="Abhydrolase_1"/>
    <property type="match status" value="1"/>
</dbReference>
<organism evidence="6 7">
    <name type="scientific">Pseudonocardia lutea</name>
    <dbReference type="NCBI Taxonomy" id="2172015"/>
    <lineage>
        <taxon>Bacteria</taxon>
        <taxon>Bacillati</taxon>
        <taxon>Actinomycetota</taxon>
        <taxon>Actinomycetes</taxon>
        <taxon>Pseudonocardiales</taxon>
        <taxon>Pseudonocardiaceae</taxon>
        <taxon>Pseudonocardia</taxon>
    </lineage>
</organism>
<feature type="region of interest" description="Disordered" evidence="3">
    <location>
        <begin position="1"/>
        <end position="32"/>
    </location>
</feature>
<dbReference type="RefSeq" id="WP_379569652.1">
    <property type="nucleotide sequence ID" value="NZ_JBHSQK010000076.1"/>
</dbReference>
<evidence type="ECO:0000256" key="2">
    <source>
        <dbReference type="ARBA" id="ARBA00023315"/>
    </source>
</evidence>
<evidence type="ECO:0000256" key="1">
    <source>
        <dbReference type="ARBA" id="ARBA00022679"/>
    </source>
</evidence>
<keyword evidence="7" id="KW-1185">Reference proteome</keyword>
<dbReference type="EMBL" id="JBHSQK010000076">
    <property type="protein sequence ID" value="MFC5951574.1"/>
    <property type="molecule type" value="Genomic_DNA"/>
</dbReference>
<dbReference type="Gene3D" id="3.40.50.1820">
    <property type="entry name" value="alpha/beta hydrolase"/>
    <property type="match status" value="1"/>
</dbReference>
<dbReference type="InterPro" id="IPR010941">
    <property type="entry name" value="PhaC_N"/>
</dbReference>
<evidence type="ECO:0000259" key="4">
    <source>
        <dbReference type="Pfam" id="PF00561"/>
    </source>
</evidence>
<dbReference type="PANTHER" id="PTHR36837">
    <property type="entry name" value="POLY(3-HYDROXYALKANOATE) POLYMERASE SUBUNIT PHAC"/>
    <property type="match status" value="1"/>
</dbReference>
<feature type="region of interest" description="Disordered" evidence="3">
    <location>
        <begin position="570"/>
        <end position="601"/>
    </location>
</feature>
<comment type="caution">
    <text evidence="6">The sequence shown here is derived from an EMBL/GenBank/DDBJ whole genome shotgun (WGS) entry which is preliminary data.</text>
</comment>
<dbReference type="InterPro" id="IPR051321">
    <property type="entry name" value="PHA/PHB_synthase"/>
</dbReference>
<feature type="compositionally biased region" description="Basic and acidic residues" evidence="3">
    <location>
        <begin position="22"/>
        <end position="32"/>
    </location>
</feature>
<dbReference type="Proteomes" id="UP001596119">
    <property type="component" value="Unassembled WGS sequence"/>
</dbReference>
<keyword evidence="1" id="KW-0808">Transferase</keyword>
<evidence type="ECO:0000259" key="5">
    <source>
        <dbReference type="Pfam" id="PF07167"/>
    </source>
</evidence>
<protein>
    <submittedName>
        <fullName evidence="6">PHA/PHB synthase family protein</fullName>
    </submittedName>
</protein>
<evidence type="ECO:0000313" key="6">
    <source>
        <dbReference type="EMBL" id="MFC5951574.1"/>
    </source>
</evidence>
<keyword evidence="2" id="KW-0012">Acyltransferase</keyword>
<accession>A0ABW1IH37</accession>
<feature type="domain" description="AB hydrolase-1" evidence="4">
    <location>
        <begin position="288"/>
        <end position="527"/>
    </location>
</feature>
<feature type="domain" description="Poly-beta-hydroxybutyrate polymerase N-terminal" evidence="5">
    <location>
        <begin position="115"/>
        <end position="284"/>
    </location>
</feature>
<dbReference type="PANTHER" id="PTHR36837:SF5">
    <property type="entry name" value="POLY-3-HYDROXYBUTYRATE SYNTHASE"/>
    <property type="match status" value="1"/>
</dbReference>